<accession>A0A086BF05</accession>
<dbReference type="eggNOG" id="COG3182">
    <property type="taxonomic scope" value="Bacteria"/>
</dbReference>
<feature type="transmembrane region" description="Helical" evidence="1">
    <location>
        <begin position="212"/>
        <end position="232"/>
    </location>
</feature>
<feature type="transmembrane region" description="Helical" evidence="1">
    <location>
        <begin position="376"/>
        <end position="398"/>
    </location>
</feature>
<gene>
    <name evidence="2" type="ORF">IQ37_10695</name>
</gene>
<dbReference type="PANTHER" id="PTHR34219">
    <property type="entry name" value="IRON-REGULATED INNER MEMBRANE PROTEIN-RELATED"/>
    <property type="match status" value="1"/>
</dbReference>
<comment type="caution">
    <text evidence="2">The sequence shown here is derived from an EMBL/GenBank/DDBJ whole genome shotgun (WGS) entry which is preliminary data.</text>
</comment>
<keyword evidence="1" id="KW-0472">Membrane</keyword>
<organism evidence="2 3">
    <name type="scientific">Chryseobacterium piperi</name>
    <dbReference type="NCBI Taxonomy" id="558152"/>
    <lineage>
        <taxon>Bacteria</taxon>
        <taxon>Pseudomonadati</taxon>
        <taxon>Bacteroidota</taxon>
        <taxon>Flavobacteriia</taxon>
        <taxon>Flavobacteriales</taxon>
        <taxon>Weeksellaceae</taxon>
        <taxon>Chryseobacterium group</taxon>
        <taxon>Chryseobacterium</taxon>
    </lineage>
</organism>
<sequence length="405" mass="46582">MFLLFHTMTPLIKSLYRKRRKKESILKYLMWLIHMWLGLLSCIIVFVMCLTGCLYAFKNQVIDFSNRDKVYIHSNGKSPIKPDQIKAELLRNNKELTSLLIPDHQGRSYVISYKENQLDKSGYYDQYTGKILGEADVGANRFFDMVLDIHRNLMMGNVGRQIVGASVLMFCILLISGLILWLPKKLKFLKQGLTVKLNAKFQRLNYDLHNTLGFYTFLILFFISITGLYVTYPWVKNALIISLGGSSIEAVANEKEDGNDAFGSLLEDMLEKQNEKKNLRNSQVASIDRILVSSDKYLPYHATTRIEMPNKDNPRYVVIKTNTHNLLGMMLPDEISFDKTGVFKTKELFSEKPLNKQFTALVKPLHTGEIMGLPSIILYFVVCLIGCSLPITGFLIWWHRVKKIK</sequence>
<dbReference type="OrthoDB" id="111691at2"/>
<evidence type="ECO:0000313" key="3">
    <source>
        <dbReference type="Proteomes" id="UP000028709"/>
    </source>
</evidence>
<evidence type="ECO:0008006" key="4">
    <source>
        <dbReference type="Google" id="ProtNLM"/>
    </source>
</evidence>
<dbReference type="Pfam" id="PF03929">
    <property type="entry name" value="PepSY_TM"/>
    <property type="match status" value="1"/>
</dbReference>
<protein>
    <recommendedName>
        <fullName evidence="4">PepSY domain-containing protein</fullName>
    </recommendedName>
</protein>
<dbReference type="Proteomes" id="UP000028709">
    <property type="component" value="Unassembled WGS sequence"/>
</dbReference>
<dbReference type="STRING" id="558152.IQ37_10695"/>
<dbReference type="EMBL" id="JPRJ01000017">
    <property type="protein sequence ID" value="KFF27519.1"/>
    <property type="molecule type" value="Genomic_DNA"/>
</dbReference>
<dbReference type="KEGG" id="cpip:CJF12_12220"/>
<keyword evidence="3" id="KW-1185">Reference proteome</keyword>
<reference evidence="2 3" key="1">
    <citation type="submission" date="2014-07" db="EMBL/GenBank/DDBJ databases">
        <title>Genome of Chryseobacterium piperi CTM.</title>
        <authorList>
            <person name="Pipes S.E."/>
            <person name="Stropko S.J."/>
            <person name="Newman J.D."/>
        </authorList>
    </citation>
    <scope>NUCLEOTIDE SEQUENCE [LARGE SCALE GENOMIC DNA]</scope>
    <source>
        <strain evidence="2 3">CTM</strain>
    </source>
</reference>
<keyword evidence="1" id="KW-0812">Transmembrane</keyword>
<proteinExistence type="predicted"/>
<feature type="transmembrane region" description="Helical" evidence="1">
    <location>
        <begin position="162"/>
        <end position="182"/>
    </location>
</feature>
<evidence type="ECO:0000256" key="1">
    <source>
        <dbReference type="SAM" id="Phobius"/>
    </source>
</evidence>
<keyword evidence="1" id="KW-1133">Transmembrane helix</keyword>
<dbReference type="PANTHER" id="PTHR34219:SF3">
    <property type="entry name" value="BLL7967 PROTEIN"/>
    <property type="match status" value="1"/>
</dbReference>
<evidence type="ECO:0000313" key="2">
    <source>
        <dbReference type="EMBL" id="KFF27519.1"/>
    </source>
</evidence>
<name>A0A086BF05_9FLAO</name>
<dbReference type="InterPro" id="IPR005625">
    <property type="entry name" value="PepSY-ass_TM"/>
</dbReference>
<dbReference type="AlphaFoldDB" id="A0A086BF05"/>
<feature type="transmembrane region" description="Helical" evidence="1">
    <location>
        <begin position="28"/>
        <end position="57"/>
    </location>
</feature>